<dbReference type="Proteomes" id="UP001151752">
    <property type="component" value="Chromosome 15W"/>
</dbReference>
<gene>
    <name evidence="2" type="ORF">OIU74_016578</name>
</gene>
<comment type="caution">
    <text evidence="2">The sequence shown here is derived from an EMBL/GenBank/DDBJ whole genome shotgun (WGS) entry which is preliminary data.</text>
</comment>
<name>A0A9Q0PGS4_9ROSI</name>
<proteinExistence type="predicted"/>
<evidence type="ECO:0000313" key="2">
    <source>
        <dbReference type="EMBL" id="KAJ6687898.1"/>
    </source>
</evidence>
<reference evidence="2" key="2">
    <citation type="journal article" date="2023" name="Int. J. Mol. Sci.">
        <title>De Novo Assembly and Annotation of 11 Diverse Shrub Willow (Salix) Genomes Reveals Novel Gene Organization in Sex-Linked Regions.</title>
        <authorList>
            <person name="Hyden B."/>
            <person name="Feng K."/>
            <person name="Yates T.B."/>
            <person name="Jawdy S."/>
            <person name="Cereghino C."/>
            <person name="Smart L.B."/>
            <person name="Muchero W."/>
        </authorList>
    </citation>
    <scope>NUCLEOTIDE SEQUENCE</scope>
    <source>
        <tissue evidence="2">Shoot tip</tissue>
    </source>
</reference>
<sequence>MMDVVALTGLPWTGETAYAGMYVPDIEYHWPKSVGKLGLPYGTFIDTCMKSDSSISKDISFLSCWLNRYLCSSPTLAMTADFVDLAKVLHSGRRVALPPPLSYLYRGMNEVFEKFIGYFFGAALAIATLASGLLP</sequence>
<keyword evidence="1" id="KW-1133">Transmembrane helix</keyword>
<evidence type="ECO:0008006" key="4">
    <source>
        <dbReference type="Google" id="ProtNLM"/>
    </source>
</evidence>
<evidence type="ECO:0000313" key="3">
    <source>
        <dbReference type="Proteomes" id="UP001151752"/>
    </source>
</evidence>
<dbReference type="EMBL" id="JAPFFM010000019">
    <property type="protein sequence ID" value="KAJ6687898.1"/>
    <property type="molecule type" value="Genomic_DNA"/>
</dbReference>
<keyword evidence="1" id="KW-0812">Transmembrane</keyword>
<evidence type="ECO:0000256" key="1">
    <source>
        <dbReference type="SAM" id="Phobius"/>
    </source>
</evidence>
<protein>
    <recommendedName>
        <fullName evidence="4">Aminotransferase-like plant mobile domain-containing protein</fullName>
    </recommendedName>
</protein>
<feature type="transmembrane region" description="Helical" evidence="1">
    <location>
        <begin position="115"/>
        <end position="134"/>
    </location>
</feature>
<dbReference type="AlphaFoldDB" id="A0A9Q0PGS4"/>
<keyword evidence="3" id="KW-1185">Reference proteome</keyword>
<organism evidence="2 3">
    <name type="scientific">Salix koriyanagi</name>
    <dbReference type="NCBI Taxonomy" id="2511006"/>
    <lineage>
        <taxon>Eukaryota</taxon>
        <taxon>Viridiplantae</taxon>
        <taxon>Streptophyta</taxon>
        <taxon>Embryophyta</taxon>
        <taxon>Tracheophyta</taxon>
        <taxon>Spermatophyta</taxon>
        <taxon>Magnoliopsida</taxon>
        <taxon>eudicotyledons</taxon>
        <taxon>Gunneridae</taxon>
        <taxon>Pentapetalae</taxon>
        <taxon>rosids</taxon>
        <taxon>fabids</taxon>
        <taxon>Malpighiales</taxon>
        <taxon>Salicaceae</taxon>
        <taxon>Saliceae</taxon>
        <taxon>Salix</taxon>
    </lineage>
</organism>
<keyword evidence="1" id="KW-0472">Membrane</keyword>
<accession>A0A9Q0PGS4</accession>
<reference evidence="2" key="1">
    <citation type="submission" date="2022-11" db="EMBL/GenBank/DDBJ databases">
        <authorList>
            <person name="Hyden B.L."/>
            <person name="Feng K."/>
            <person name="Yates T."/>
            <person name="Jawdy S."/>
            <person name="Smart L.B."/>
            <person name="Muchero W."/>
        </authorList>
    </citation>
    <scope>NUCLEOTIDE SEQUENCE</scope>
    <source>
        <tissue evidence="2">Shoot tip</tissue>
    </source>
</reference>